<evidence type="ECO:0000256" key="6">
    <source>
        <dbReference type="ARBA" id="ARBA00022946"/>
    </source>
</evidence>
<reference evidence="13" key="1">
    <citation type="journal article" date="2021" name="Nat. Commun.">
        <title>Genetic determinants of endophytism in the Arabidopsis root mycobiome.</title>
        <authorList>
            <person name="Mesny F."/>
            <person name="Miyauchi S."/>
            <person name="Thiergart T."/>
            <person name="Pickel B."/>
            <person name="Atanasova L."/>
            <person name="Karlsson M."/>
            <person name="Huettel B."/>
            <person name="Barry K.W."/>
            <person name="Haridas S."/>
            <person name="Chen C."/>
            <person name="Bauer D."/>
            <person name="Andreopoulos W."/>
            <person name="Pangilinan J."/>
            <person name="LaButti K."/>
            <person name="Riley R."/>
            <person name="Lipzen A."/>
            <person name="Clum A."/>
            <person name="Drula E."/>
            <person name="Henrissat B."/>
            <person name="Kohler A."/>
            <person name="Grigoriev I.V."/>
            <person name="Martin F.M."/>
            <person name="Hacquard S."/>
        </authorList>
    </citation>
    <scope>NUCLEOTIDE SEQUENCE</scope>
    <source>
        <strain evidence="13">MPI-CAGE-CH-0243</strain>
    </source>
</reference>
<dbReference type="PANTHER" id="PTHR11504:SF0">
    <property type="entry name" value="CYTOCHROME C OXIDASE SUBUNIT"/>
    <property type="match status" value="1"/>
</dbReference>
<evidence type="ECO:0000313" key="13">
    <source>
        <dbReference type="EMBL" id="KAH7126736.1"/>
    </source>
</evidence>
<organism evidence="13 14">
    <name type="scientific">Dendryphion nanum</name>
    <dbReference type="NCBI Taxonomy" id="256645"/>
    <lineage>
        <taxon>Eukaryota</taxon>
        <taxon>Fungi</taxon>
        <taxon>Dikarya</taxon>
        <taxon>Ascomycota</taxon>
        <taxon>Pezizomycotina</taxon>
        <taxon>Dothideomycetes</taxon>
        <taxon>Pleosporomycetidae</taxon>
        <taxon>Pleosporales</taxon>
        <taxon>Torulaceae</taxon>
        <taxon>Dendryphion</taxon>
    </lineage>
</organism>
<dbReference type="FunFam" id="4.10.95.10:FF:000001">
    <property type="entry name" value="Cytochrome c oxidase subunit 6A, mitochondrial"/>
    <property type="match status" value="1"/>
</dbReference>
<evidence type="ECO:0000256" key="1">
    <source>
        <dbReference type="ARBA" id="ARBA00004434"/>
    </source>
</evidence>
<keyword evidence="6" id="KW-0809">Transit peptide</keyword>
<sequence>MLAQRMLYRSTARLGLARTAIVRRNYSSETPKQFAGTEDNEFNRERAHANEHAAESGELWRKLSVYVAIPCLILATINAKLRWDAHQEHAKHAPALEDKVEYPYQNIRTKNFWWGDGDKTLFWNEKVNYHKRDE</sequence>
<gene>
    <name evidence="13" type="ORF">B0J11DRAFT_526323</name>
</gene>
<evidence type="ECO:0000313" key="14">
    <source>
        <dbReference type="Proteomes" id="UP000700596"/>
    </source>
</evidence>
<dbReference type="Gene3D" id="4.10.95.10">
    <property type="entry name" value="Cytochrome c oxidase, subunit VIa"/>
    <property type="match status" value="1"/>
</dbReference>
<evidence type="ECO:0000256" key="11">
    <source>
        <dbReference type="RuleBase" id="RU004396"/>
    </source>
</evidence>
<evidence type="ECO:0000256" key="9">
    <source>
        <dbReference type="ARBA" id="ARBA00023128"/>
    </source>
</evidence>
<evidence type="ECO:0000256" key="5">
    <source>
        <dbReference type="ARBA" id="ARBA00022792"/>
    </source>
</evidence>
<dbReference type="Pfam" id="PF02046">
    <property type="entry name" value="COX6A"/>
    <property type="match status" value="1"/>
</dbReference>
<protein>
    <recommendedName>
        <fullName evidence="12">Cytochrome c oxidase subunit</fullName>
    </recommendedName>
    <alternativeName>
        <fullName evidence="12">Cytochrome c oxidase polypeptide VIa</fullName>
    </alternativeName>
</protein>
<keyword evidence="10 12" id="KW-0472">Membrane</keyword>
<evidence type="ECO:0000256" key="8">
    <source>
        <dbReference type="ARBA" id="ARBA00023002"/>
    </source>
</evidence>
<evidence type="ECO:0000256" key="10">
    <source>
        <dbReference type="ARBA" id="ARBA00023136"/>
    </source>
</evidence>
<evidence type="ECO:0000256" key="3">
    <source>
        <dbReference type="ARBA" id="ARBA00005553"/>
    </source>
</evidence>
<comment type="similarity">
    <text evidence="3 11">Belongs to the cytochrome c oxidase subunit 6A family.</text>
</comment>
<keyword evidence="4" id="KW-0812">Transmembrane</keyword>
<comment type="caution">
    <text evidence="13">The sequence shown here is derived from an EMBL/GenBank/DDBJ whole genome shotgun (WGS) entry which is preliminary data.</text>
</comment>
<dbReference type="GO" id="GO:0005743">
    <property type="term" value="C:mitochondrial inner membrane"/>
    <property type="evidence" value="ECO:0007669"/>
    <property type="project" value="UniProtKB-SubCell"/>
</dbReference>
<dbReference type="GO" id="GO:0030234">
    <property type="term" value="F:enzyme regulator activity"/>
    <property type="evidence" value="ECO:0007669"/>
    <property type="project" value="TreeGrafter"/>
</dbReference>
<evidence type="ECO:0000256" key="12">
    <source>
        <dbReference type="RuleBase" id="RU004397"/>
    </source>
</evidence>
<dbReference type="OrthoDB" id="5947505at2759"/>
<name>A0A9P9INF1_9PLEO</name>
<proteinExistence type="inferred from homology"/>
<comment type="pathway">
    <text evidence="2">Energy metabolism; oxidative phosphorylation.</text>
</comment>
<dbReference type="InterPro" id="IPR036418">
    <property type="entry name" value="Cyt_c_oxidase_su6a_sf"/>
</dbReference>
<comment type="subcellular location">
    <subcellularLocation>
        <location evidence="1">Mitochondrion inner membrane</location>
        <topology evidence="1">Single-pass membrane protein</topology>
    </subcellularLocation>
</comment>
<keyword evidence="7" id="KW-1133">Transmembrane helix</keyword>
<dbReference type="PROSITE" id="PS01329">
    <property type="entry name" value="COX6A"/>
    <property type="match status" value="1"/>
</dbReference>
<dbReference type="AlphaFoldDB" id="A0A9P9INF1"/>
<evidence type="ECO:0000256" key="2">
    <source>
        <dbReference type="ARBA" id="ARBA00004673"/>
    </source>
</evidence>
<dbReference type="EMBL" id="JAGMWT010000006">
    <property type="protein sequence ID" value="KAH7126736.1"/>
    <property type="molecule type" value="Genomic_DNA"/>
</dbReference>
<keyword evidence="9 12" id="KW-0496">Mitochondrion</keyword>
<dbReference type="PANTHER" id="PTHR11504">
    <property type="entry name" value="CYTOCHROME C OXIDASE POLYPEPTIDE VIA"/>
    <property type="match status" value="1"/>
</dbReference>
<keyword evidence="8" id="KW-0560">Oxidoreductase</keyword>
<dbReference type="Proteomes" id="UP000700596">
    <property type="component" value="Unassembled WGS sequence"/>
</dbReference>
<dbReference type="GO" id="GO:0006123">
    <property type="term" value="P:mitochondrial electron transport, cytochrome c to oxygen"/>
    <property type="evidence" value="ECO:0007669"/>
    <property type="project" value="TreeGrafter"/>
</dbReference>
<evidence type="ECO:0000256" key="4">
    <source>
        <dbReference type="ARBA" id="ARBA00022692"/>
    </source>
</evidence>
<dbReference type="InterPro" id="IPR001349">
    <property type="entry name" value="Cyt_c_oxidase_su6a"/>
</dbReference>
<keyword evidence="5 12" id="KW-0999">Mitochondrion inner membrane</keyword>
<dbReference type="GO" id="GO:0016491">
    <property type="term" value="F:oxidoreductase activity"/>
    <property type="evidence" value="ECO:0007669"/>
    <property type="project" value="UniProtKB-KW"/>
</dbReference>
<keyword evidence="14" id="KW-1185">Reference proteome</keyword>
<accession>A0A9P9INF1</accession>
<evidence type="ECO:0000256" key="7">
    <source>
        <dbReference type="ARBA" id="ARBA00022989"/>
    </source>
</evidence>
<dbReference type="InterPro" id="IPR018507">
    <property type="entry name" value="Cyt_c_oxidase_su6a_CS"/>
</dbReference>
<dbReference type="SUPFAM" id="SSF81411">
    <property type="entry name" value="Mitochondrial cytochrome c oxidase subunit VIa"/>
    <property type="match status" value="1"/>
</dbReference>